<dbReference type="Proteomes" id="UP001165289">
    <property type="component" value="Unassembled WGS sequence"/>
</dbReference>
<dbReference type="EMBL" id="JAKMXF010000321">
    <property type="protein sequence ID" value="KAI6649254.1"/>
    <property type="molecule type" value="Genomic_DNA"/>
</dbReference>
<gene>
    <name evidence="2" type="ORF">LOD99_11621</name>
</gene>
<protein>
    <submittedName>
        <fullName evidence="2">Uncharacterized protein</fullName>
    </submittedName>
</protein>
<accession>A0AAV7JLG3</accession>
<evidence type="ECO:0000313" key="2">
    <source>
        <dbReference type="EMBL" id="KAI6649254.1"/>
    </source>
</evidence>
<proteinExistence type="predicted"/>
<keyword evidence="3" id="KW-1185">Reference proteome</keyword>
<organism evidence="2 3">
    <name type="scientific">Oopsacas minuta</name>
    <dbReference type="NCBI Taxonomy" id="111878"/>
    <lineage>
        <taxon>Eukaryota</taxon>
        <taxon>Metazoa</taxon>
        <taxon>Porifera</taxon>
        <taxon>Hexactinellida</taxon>
        <taxon>Hexasterophora</taxon>
        <taxon>Lyssacinosida</taxon>
        <taxon>Leucopsacidae</taxon>
        <taxon>Oopsacas</taxon>
    </lineage>
</organism>
<evidence type="ECO:0000256" key="1">
    <source>
        <dbReference type="SAM" id="Phobius"/>
    </source>
</evidence>
<name>A0AAV7JLG3_9METZ</name>
<feature type="transmembrane region" description="Helical" evidence="1">
    <location>
        <begin position="238"/>
        <end position="260"/>
    </location>
</feature>
<reference evidence="2 3" key="1">
    <citation type="journal article" date="2023" name="BMC Biol.">
        <title>The compact genome of the sponge Oopsacas minuta (Hexactinellida) is lacking key metazoan core genes.</title>
        <authorList>
            <person name="Santini S."/>
            <person name="Schenkelaars Q."/>
            <person name="Jourda C."/>
            <person name="Duchesne M."/>
            <person name="Belahbib H."/>
            <person name="Rocher C."/>
            <person name="Selva M."/>
            <person name="Riesgo A."/>
            <person name="Vervoort M."/>
            <person name="Leys S.P."/>
            <person name="Kodjabachian L."/>
            <person name="Le Bivic A."/>
            <person name="Borchiellini C."/>
            <person name="Claverie J.M."/>
            <person name="Renard E."/>
        </authorList>
    </citation>
    <scope>NUCLEOTIDE SEQUENCE [LARGE SCALE GENOMIC DNA]</scope>
    <source>
        <strain evidence="2">SPO-2</strain>
    </source>
</reference>
<keyword evidence="1" id="KW-0812">Transmembrane</keyword>
<feature type="transmembrane region" description="Helical" evidence="1">
    <location>
        <begin position="53"/>
        <end position="75"/>
    </location>
</feature>
<feature type="transmembrane region" description="Helical" evidence="1">
    <location>
        <begin position="173"/>
        <end position="196"/>
    </location>
</feature>
<feature type="transmembrane region" description="Helical" evidence="1">
    <location>
        <begin position="112"/>
        <end position="133"/>
    </location>
</feature>
<keyword evidence="1" id="KW-1133">Transmembrane helix</keyword>
<comment type="caution">
    <text evidence="2">The sequence shown here is derived from an EMBL/GenBank/DDBJ whole genome shotgun (WGS) entry which is preliminary data.</text>
</comment>
<sequence length="286" mass="33865">MIMCVSLLPQAVLRLFDITPFHSIGNCTFKNYSWLQEYYNGGRTLWVLESIRLSSLVLETGFFQLILLYLIEVYTTVNQKPIKYHPIFKRLSLNIVLSLLIFVLNLDDHTFMFGQILYAVVLPIYAVVTIKYARRLSMVLGWRHQDAEYIYSQNNAILLNEERVILRYRRTIVPLYLTLLIVSLGQVVYIIVYVLIDTILQNPCWFTEIYRFSYTNANTLLPNDLQFYWTSAGLGANVVWLSTGMIFFWTIIVVNIYHFVSEFYQEYKRRKLFKDRELVRRLIPSQ</sequence>
<feature type="transmembrane region" description="Helical" evidence="1">
    <location>
        <begin position="87"/>
        <end position="106"/>
    </location>
</feature>
<keyword evidence="1" id="KW-0472">Membrane</keyword>
<evidence type="ECO:0000313" key="3">
    <source>
        <dbReference type="Proteomes" id="UP001165289"/>
    </source>
</evidence>
<dbReference type="AlphaFoldDB" id="A0AAV7JLG3"/>